<protein>
    <submittedName>
        <fullName evidence="2">Hydrogenase transcriptional regulatory protein hupR1</fullName>
    </submittedName>
</protein>
<gene>
    <name evidence="2" type="primary">hupR1_15</name>
    <name evidence="2" type="ORF">GALL_286690</name>
</gene>
<name>A0A1J5R0H8_9ZZZZ</name>
<dbReference type="EMBL" id="MLJW01000330">
    <property type="protein sequence ID" value="OIQ89449.1"/>
    <property type="molecule type" value="Genomic_DNA"/>
</dbReference>
<comment type="caution">
    <text evidence="2">The sequence shown here is derived from an EMBL/GenBank/DDBJ whole genome shotgun (WGS) entry which is preliminary data.</text>
</comment>
<dbReference type="InterPro" id="IPR011006">
    <property type="entry name" value="CheY-like_superfamily"/>
</dbReference>
<sequence>MPEAVLIVDDDANLLSSMRRQLRGKYELMMAQGGEEALGLLRQGPVPAVILCDMRMGGMDGIETLSRVKEISPETVRVMLTGNADMQTAVDAINTGAIFRFLTKPCPHEVLVSGLDAAIAQYRLITAERDLLEKTLAGSIKVLVDMLAMAYPQGYSRATRIRGWVRKLNTLSNMPHRWQLDLAAILAPLGMISLPPEVLEKVHHGQPLSEAEAALVDRAPELARNVIANIPRMGGVAQLVYLQNRGYDGSGFPADGPQGDDLPVDARILKILNDLSAISSAMMPSKIDFTVLELNAGRYDPFLLKKVRAGLENNDAGRTATTHLSTAVLLPGMDLARDVVAVNGRLVLAGLVPLSEAHIERLRTLAKLKLIEDSVVVFIDDKVVTRD</sequence>
<dbReference type="PANTHER" id="PTHR45228:SF8">
    <property type="entry name" value="TWO-COMPONENT RESPONSE REGULATOR-RELATED"/>
    <property type="match status" value="1"/>
</dbReference>
<dbReference type="Gene3D" id="3.40.50.2300">
    <property type="match status" value="1"/>
</dbReference>
<evidence type="ECO:0000259" key="1">
    <source>
        <dbReference type="PROSITE" id="PS50110"/>
    </source>
</evidence>
<evidence type="ECO:0000313" key="2">
    <source>
        <dbReference type="EMBL" id="OIQ89449.1"/>
    </source>
</evidence>
<reference evidence="2" key="1">
    <citation type="submission" date="2016-10" db="EMBL/GenBank/DDBJ databases">
        <title>Sequence of Gallionella enrichment culture.</title>
        <authorList>
            <person name="Poehlein A."/>
            <person name="Muehling M."/>
            <person name="Daniel R."/>
        </authorList>
    </citation>
    <scope>NUCLEOTIDE SEQUENCE</scope>
</reference>
<dbReference type="SMART" id="SM00448">
    <property type="entry name" value="REC"/>
    <property type="match status" value="1"/>
</dbReference>
<dbReference type="PROSITE" id="PS50110">
    <property type="entry name" value="RESPONSE_REGULATORY"/>
    <property type="match status" value="1"/>
</dbReference>
<dbReference type="AlphaFoldDB" id="A0A1J5R0H8"/>
<dbReference type="InterPro" id="IPR052020">
    <property type="entry name" value="Cyclic_di-GMP/3'3'-cGAMP_PDE"/>
</dbReference>
<dbReference type="Pfam" id="PF13487">
    <property type="entry name" value="HD_5"/>
    <property type="match status" value="1"/>
</dbReference>
<dbReference type="CDD" id="cd17569">
    <property type="entry name" value="REC_HupR-like"/>
    <property type="match status" value="1"/>
</dbReference>
<dbReference type="InterPro" id="IPR001789">
    <property type="entry name" value="Sig_transdc_resp-reg_receiver"/>
</dbReference>
<dbReference type="SUPFAM" id="SSF52172">
    <property type="entry name" value="CheY-like"/>
    <property type="match status" value="1"/>
</dbReference>
<organism evidence="2">
    <name type="scientific">mine drainage metagenome</name>
    <dbReference type="NCBI Taxonomy" id="410659"/>
    <lineage>
        <taxon>unclassified sequences</taxon>
        <taxon>metagenomes</taxon>
        <taxon>ecological metagenomes</taxon>
    </lineage>
</organism>
<accession>A0A1J5R0H8</accession>
<proteinExistence type="predicted"/>
<feature type="domain" description="Response regulatory" evidence="1">
    <location>
        <begin position="4"/>
        <end position="119"/>
    </location>
</feature>
<dbReference type="Pfam" id="PF00072">
    <property type="entry name" value="Response_reg"/>
    <property type="match status" value="1"/>
</dbReference>
<dbReference type="GO" id="GO:0000160">
    <property type="term" value="P:phosphorelay signal transduction system"/>
    <property type="evidence" value="ECO:0007669"/>
    <property type="project" value="InterPro"/>
</dbReference>
<dbReference type="PANTHER" id="PTHR45228">
    <property type="entry name" value="CYCLIC DI-GMP PHOSPHODIESTERASE TM_0186-RELATED"/>
    <property type="match status" value="1"/>
</dbReference>
<dbReference type="Gene3D" id="1.10.3210.10">
    <property type="entry name" value="Hypothetical protein af1432"/>
    <property type="match status" value="1"/>
</dbReference>